<dbReference type="Pfam" id="PF19765">
    <property type="entry name" value="DUF6252"/>
    <property type="match status" value="2"/>
</dbReference>
<proteinExistence type="predicted"/>
<protein>
    <submittedName>
        <fullName evidence="1">Uncharacterized protein</fullName>
    </submittedName>
</protein>
<evidence type="ECO:0000313" key="1">
    <source>
        <dbReference type="EMBL" id="SHI96691.1"/>
    </source>
</evidence>
<accession>A0A1M6FG21</accession>
<dbReference type="PROSITE" id="PS51257">
    <property type="entry name" value="PROKAR_LIPOPROTEIN"/>
    <property type="match status" value="1"/>
</dbReference>
<sequence>MKKILAIVGIALFFQSCTQDLKDNNPSFQGKLNNNYWRADYAEARSNGSGGFTITAYTPYEEVTLGTTSTNAGTYNLGTTNQDNFASYYYDDEEVVEDFETSIVYGPAFKVSIVNGGIGYVLSNSATTFFDNPQLNPGAGLRLATQVNTNGRITAADIVSRGDNYKAGDVVKVTGGNSNAQVKILSTQNSNGEVKIESVDGNTLTGTFKFTASDSEGNTVTISEGIFYRIPIVQY</sequence>
<organism evidence="1 2">
    <name type="scientific">Flavobacterium haoranii</name>
    <dbReference type="NCBI Taxonomy" id="683124"/>
    <lineage>
        <taxon>Bacteria</taxon>
        <taxon>Pseudomonadati</taxon>
        <taxon>Bacteroidota</taxon>
        <taxon>Flavobacteriia</taxon>
        <taxon>Flavobacteriales</taxon>
        <taxon>Flavobacteriaceae</taxon>
        <taxon>Flavobacterium</taxon>
    </lineage>
</organism>
<dbReference type="OrthoDB" id="1448607at2"/>
<gene>
    <name evidence="1" type="ORF">SAMN05444337_1222</name>
</gene>
<evidence type="ECO:0000313" key="2">
    <source>
        <dbReference type="Proteomes" id="UP000184232"/>
    </source>
</evidence>
<name>A0A1M6FG21_9FLAO</name>
<dbReference type="RefSeq" id="WP_072782977.1">
    <property type="nucleotide sequence ID" value="NZ_CP045292.1"/>
</dbReference>
<dbReference type="STRING" id="683124.SAMN05444337_1222"/>
<dbReference type="EMBL" id="FQZH01000001">
    <property type="protein sequence ID" value="SHI96691.1"/>
    <property type="molecule type" value="Genomic_DNA"/>
</dbReference>
<keyword evidence="2" id="KW-1185">Reference proteome</keyword>
<reference evidence="1 2" key="1">
    <citation type="submission" date="2016-11" db="EMBL/GenBank/DDBJ databases">
        <authorList>
            <person name="Jaros S."/>
            <person name="Januszkiewicz K."/>
            <person name="Wedrychowicz H."/>
        </authorList>
    </citation>
    <scope>NUCLEOTIDE SEQUENCE [LARGE SCALE GENOMIC DNA]</scope>
    <source>
        <strain evidence="1 2">DSM 22807</strain>
    </source>
</reference>
<dbReference type="AlphaFoldDB" id="A0A1M6FG21"/>
<dbReference type="Proteomes" id="UP000184232">
    <property type="component" value="Unassembled WGS sequence"/>
</dbReference>
<dbReference type="InterPro" id="IPR046219">
    <property type="entry name" value="DUF6252"/>
</dbReference>